<dbReference type="Gene3D" id="3.40.50.1000">
    <property type="entry name" value="HAD superfamily/HAD-like"/>
    <property type="match status" value="1"/>
</dbReference>
<protein>
    <submittedName>
        <fullName evidence="1">HAD family hydrolase</fullName>
    </submittedName>
</protein>
<dbReference type="InterPro" id="IPR023214">
    <property type="entry name" value="HAD_sf"/>
</dbReference>
<dbReference type="GO" id="GO:0005829">
    <property type="term" value="C:cytosol"/>
    <property type="evidence" value="ECO:0007669"/>
    <property type="project" value="TreeGrafter"/>
</dbReference>
<dbReference type="SFLD" id="SFLDS00003">
    <property type="entry name" value="Haloacid_Dehalogenase"/>
    <property type="match status" value="1"/>
</dbReference>
<dbReference type="NCBIfam" id="TIGR01484">
    <property type="entry name" value="HAD-SF-IIB"/>
    <property type="match status" value="1"/>
</dbReference>
<reference evidence="2 4" key="2">
    <citation type="submission" date="2017-05" db="EMBL/GenBank/DDBJ databases">
        <title>The Genome Sequence of Enterococcus faecium 2D5_DIV0622.</title>
        <authorList>
            <consortium name="The Broad Institute Genomics Platform"/>
            <consortium name="The Broad Institute Genomic Center for Infectious Diseases"/>
            <person name="Earl A."/>
            <person name="Manson A."/>
            <person name="Schwartman J."/>
            <person name="Gilmore M."/>
            <person name="Abouelleil A."/>
            <person name="Cao P."/>
            <person name="Chapman S."/>
            <person name="Cusick C."/>
            <person name="Shea T."/>
            <person name="Young S."/>
            <person name="Neafsey D."/>
            <person name="Nusbaum C."/>
            <person name="Birren B."/>
        </authorList>
    </citation>
    <scope>NUCLEOTIDE SEQUENCE [LARGE SCALE GENOMIC DNA]</scope>
    <source>
        <strain evidence="2 4">2D5_DIV0622</strain>
    </source>
</reference>
<dbReference type="EMBL" id="NIBL01000002">
    <property type="protein sequence ID" value="OUZ18249.1"/>
    <property type="molecule type" value="Genomic_DNA"/>
</dbReference>
<dbReference type="Proteomes" id="UP000196074">
    <property type="component" value="Unassembled WGS sequence"/>
</dbReference>
<dbReference type="GO" id="GO:0000287">
    <property type="term" value="F:magnesium ion binding"/>
    <property type="evidence" value="ECO:0007669"/>
    <property type="project" value="TreeGrafter"/>
</dbReference>
<name>A0A0H2QGN8_9ENTE</name>
<evidence type="ECO:0000313" key="3">
    <source>
        <dbReference type="Proteomes" id="UP000196074"/>
    </source>
</evidence>
<keyword evidence="1" id="KW-0378">Hydrolase</keyword>
<dbReference type="InterPro" id="IPR006379">
    <property type="entry name" value="HAD-SF_hydro_IIB"/>
</dbReference>
<proteinExistence type="predicted"/>
<accession>A0A0H2QGN8</accession>
<evidence type="ECO:0000313" key="1">
    <source>
        <dbReference type="EMBL" id="OUQ10721.1"/>
    </source>
</evidence>
<evidence type="ECO:0000313" key="2">
    <source>
        <dbReference type="EMBL" id="OUZ18249.1"/>
    </source>
</evidence>
<sequence length="260" mass="28689">MNRKLIAFDIDGTILDKNLQVLPSTRMAIESLRAQGHYVTLATGRSRVLAKPVIDALDFENYILCNGAAAFKDNKQIHKQLLPMDSLKALKEEVVPLGIDVALVGLDETKRITSLDLPKMTDAMESFGSTLPNLDPQFAKEEDVYAGLAFYSAKHEGRFDEKYQDLRFVRWHPNCVDVLTQGISKAATILQVANDLDIQQEDIICFGDGMNDREMLSMAGVGVAMGNANAEVQKHADLVTQDHNSDGIYHALNKLGLITA</sequence>
<dbReference type="NCBIfam" id="TIGR00099">
    <property type="entry name" value="Cof-subfamily"/>
    <property type="match status" value="1"/>
</dbReference>
<reference evidence="1" key="3">
    <citation type="journal article" date="2018" name="BMC Genomics">
        <title>Whole genome sequencing and function prediction of 133 gut anaerobes isolated from chicken caecum in pure cultures.</title>
        <authorList>
            <person name="Medvecky M."/>
            <person name="Cejkova D."/>
            <person name="Polansky O."/>
            <person name="Karasova D."/>
            <person name="Kubasova T."/>
            <person name="Cizek A."/>
            <person name="Rychlik I."/>
        </authorList>
    </citation>
    <scope>NUCLEOTIDE SEQUENCE</scope>
    <source>
        <strain evidence="1">An144</strain>
    </source>
</reference>
<dbReference type="InterPro" id="IPR000150">
    <property type="entry name" value="Cof"/>
</dbReference>
<dbReference type="Gene3D" id="3.30.1240.10">
    <property type="match status" value="1"/>
</dbReference>
<reference evidence="3" key="1">
    <citation type="submission" date="2017-04" db="EMBL/GenBank/DDBJ databases">
        <title>Function of individual gut microbiota members based on whole genome sequencing of pure cultures obtained from chicken caecum.</title>
        <authorList>
            <person name="Medvecky M."/>
            <person name="Cejkova D."/>
            <person name="Polansky O."/>
            <person name="Karasova D."/>
            <person name="Kubasova T."/>
            <person name="Cizek A."/>
            <person name="Rychlik I."/>
        </authorList>
    </citation>
    <scope>NUCLEOTIDE SEQUENCE [LARGE SCALE GENOMIC DNA]</scope>
    <source>
        <strain evidence="3">An144</strain>
    </source>
</reference>
<dbReference type="PANTHER" id="PTHR10000">
    <property type="entry name" value="PHOSPHOSERINE PHOSPHATASE"/>
    <property type="match status" value="1"/>
</dbReference>
<dbReference type="PROSITE" id="PS01229">
    <property type="entry name" value="COF_2"/>
    <property type="match status" value="1"/>
</dbReference>
<dbReference type="GO" id="GO:0016791">
    <property type="term" value="F:phosphatase activity"/>
    <property type="evidence" value="ECO:0007669"/>
    <property type="project" value="TreeGrafter"/>
</dbReference>
<gene>
    <name evidence="2" type="ORF">A5869_001731</name>
    <name evidence="1" type="ORF">B5E88_04595</name>
</gene>
<dbReference type="EMBL" id="NFLC01000007">
    <property type="protein sequence ID" value="OUQ10721.1"/>
    <property type="molecule type" value="Genomic_DNA"/>
</dbReference>
<dbReference type="InterPro" id="IPR036412">
    <property type="entry name" value="HAD-like_sf"/>
</dbReference>
<dbReference type="AlphaFoldDB" id="A0A0H2QGN8"/>
<organism evidence="1 3">
    <name type="scientific">Enterococcus cecorum</name>
    <dbReference type="NCBI Taxonomy" id="44008"/>
    <lineage>
        <taxon>Bacteria</taxon>
        <taxon>Bacillati</taxon>
        <taxon>Bacillota</taxon>
        <taxon>Bacilli</taxon>
        <taxon>Lactobacillales</taxon>
        <taxon>Enterococcaceae</taxon>
        <taxon>Enterococcus</taxon>
    </lineage>
</organism>
<dbReference type="SUPFAM" id="SSF56784">
    <property type="entry name" value="HAD-like"/>
    <property type="match status" value="1"/>
</dbReference>
<dbReference type="PANTHER" id="PTHR10000:SF25">
    <property type="entry name" value="PHOSPHATASE YKRA-RELATED"/>
    <property type="match status" value="1"/>
</dbReference>
<dbReference type="RefSeq" id="WP_047242698.1">
    <property type="nucleotide sequence ID" value="NZ_CP010060.1"/>
</dbReference>
<dbReference type="SFLD" id="SFLDG01140">
    <property type="entry name" value="C2.B:_Phosphomannomutase_and_P"/>
    <property type="match status" value="1"/>
</dbReference>
<dbReference type="Proteomes" id="UP000196503">
    <property type="component" value="Unassembled WGS sequence"/>
</dbReference>
<evidence type="ECO:0000313" key="4">
    <source>
        <dbReference type="Proteomes" id="UP000196503"/>
    </source>
</evidence>
<dbReference type="Pfam" id="PF08282">
    <property type="entry name" value="Hydrolase_3"/>
    <property type="match status" value="1"/>
</dbReference>
<comment type="caution">
    <text evidence="1">The sequence shown here is derived from an EMBL/GenBank/DDBJ whole genome shotgun (WGS) entry which is preliminary data.</text>
</comment>